<evidence type="ECO:0000256" key="1">
    <source>
        <dbReference type="SAM" id="Phobius"/>
    </source>
</evidence>
<feature type="transmembrane region" description="Helical" evidence="1">
    <location>
        <begin position="94"/>
        <end position="119"/>
    </location>
</feature>
<evidence type="ECO:0000313" key="3">
    <source>
        <dbReference type="EMBL" id="SDK16945.1"/>
    </source>
</evidence>
<dbReference type="EMBL" id="JAGGKN010000001">
    <property type="protein sequence ID" value="MBP1951202.1"/>
    <property type="molecule type" value="Genomic_DNA"/>
</dbReference>
<dbReference type="SUPFAM" id="SSF81442">
    <property type="entry name" value="Cytochrome c oxidase subunit I-like"/>
    <property type="match status" value="1"/>
</dbReference>
<gene>
    <name evidence="2" type="ORF">J2Z27_000228</name>
    <name evidence="3" type="ORF">SAMN05216187_105135</name>
</gene>
<dbReference type="Proteomes" id="UP001519348">
    <property type="component" value="Unassembled WGS sequence"/>
</dbReference>
<sequence length="131" mass="14498">MGHTWIKLSVLYLVIGISVGLFMSYTIQLNWAAGHAHVNVVGWLSTLGIGAVLSIYPHLAKNGLGTATFWLYHIGVPLFLFSTFFVQVNPGVAHIFTFIGGPMFLLAIILFGVNLFMNLKDADVEKYKREV</sequence>
<feature type="transmembrane region" description="Helical" evidence="1">
    <location>
        <begin position="9"/>
        <end position="28"/>
    </location>
</feature>
<dbReference type="OrthoDB" id="9808748at2"/>
<dbReference type="STRING" id="586411.SAMN05216187_105135"/>
<dbReference type="Gene3D" id="1.20.210.10">
    <property type="entry name" value="Cytochrome c oxidase-like, subunit I domain"/>
    <property type="match status" value="1"/>
</dbReference>
<evidence type="ECO:0000313" key="4">
    <source>
        <dbReference type="Proteomes" id="UP000242700"/>
    </source>
</evidence>
<accession>A0A1G8ZRK0</accession>
<reference evidence="4" key="1">
    <citation type="submission" date="2016-10" db="EMBL/GenBank/DDBJ databases">
        <authorList>
            <person name="Varghese N."/>
            <person name="Submissions S."/>
        </authorList>
    </citation>
    <scope>NUCLEOTIDE SEQUENCE [LARGE SCALE GENOMIC DNA]</scope>
    <source>
        <strain evidence="4">CGMCC 1.8911</strain>
    </source>
</reference>
<feature type="transmembrane region" description="Helical" evidence="1">
    <location>
        <begin position="69"/>
        <end position="88"/>
    </location>
</feature>
<dbReference type="RefSeq" id="WP_092597171.1">
    <property type="nucleotide sequence ID" value="NZ_BMCN01000001.1"/>
</dbReference>
<dbReference type="Proteomes" id="UP000242700">
    <property type="component" value="Unassembled WGS sequence"/>
</dbReference>
<dbReference type="AlphaFoldDB" id="A0A1G8ZRK0"/>
<keyword evidence="5" id="KW-1185">Reference proteome</keyword>
<evidence type="ECO:0000313" key="5">
    <source>
        <dbReference type="Proteomes" id="UP001519348"/>
    </source>
</evidence>
<reference evidence="2 5" key="3">
    <citation type="submission" date="2021-03" db="EMBL/GenBank/DDBJ databases">
        <title>Genomic Encyclopedia of Type Strains, Phase IV (KMG-IV): sequencing the most valuable type-strain genomes for metagenomic binning, comparative biology and taxonomic classification.</title>
        <authorList>
            <person name="Goeker M."/>
        </authorList>
    </citation>
    <scope>NUCLEOTIDE SEQUENCE [LARGE SCALE GENOMIC DNA]</scope>
    <source>
        <strain evidence="2 5">DSM 22420</strain>
    </source>
</reference>
<reference evidence="3" key="2">
    <citation type="submission" date="2016-10" db="EMBL/GenBank/DDBJ databases">
        <authorList>
            <person name="de Groot N.N."/>
        </authorList>
    </citation>
    <scope>NUCLEOTIDE SEQUENCE [LARGE SCALE GENOMIC DNA]</scope>
    <source>
        <strain evidence="3">CGMCC 1.8911</strain>
    </source>
</reference>
<dbReference type="InterPro" id="IPR036927">
    <property type="entry name" value="Cyt_c_oxase-like_su1_sf"/>
</dbReference>
<keyword evidence="1" id="KW-0472">Membrane</keyword>
<protein>
    <submittedName>
        <fullName evidence="2">Cbb3-type cytochrome oxidase subunit 1</fullName>
    </submittedName>
</protein>
<proteinExistence type="predicted"/>
<name>A0A1G8ZRK0_9STAP</name>
<feature type="transmembrane region" description="Helical" evidence="1">
    <location>
        <begin position="40"/>
        <end position="57"/>
    </location>
</feature>
<keyword evidence="1" id="KW-0812">Transmembrane</keyword>
<keyword evidence="1" id="KW-1133">Transmembrane helix</keyword>
<organism evidence="3 4">
    <name type="scientific">Jeotgalicoccus aerolatus</name>
    <dbReference type="NCBI Taxonomy" id="709510"/>
    <lineage>
        <taxon>Bacteria</taxon>
        <taxon>Bacillati</taxon>
        <taxon>Bacillota</taxon>
        <taxon>Bacilli</taxon>
        <taxon>Bacillales</taxon>
        <taxon>Staphylococcaceae</taxon>
        <taxon>Jeotgalicoccus</taxon>
    </lineage>
</organism>
<dbReference type="EMBL" id="FNFI01000005">
    <property type="protein sequence ID" value="SDK16945.1"/>
    <property type="molecule type" value="Genomic_DNA"/>
</dbReference>
<evidence type="ECO:0000313" key="2">
    <source>
        <dbReference type="EMBL" id="MBP1951202.1"/>
    </source>
</evidence>